<dbReference type="GeneID" id="106166504"/>
<dbReference type="AlphaFoldDB" id="A0A1S3IRH6"/>
<keyword evidence="3" id="KW-1133">Transmembrane helix</keyword>
<evidence type="ECO:0000256" key="4">
    <source>
        <dbReference type="SAM" id="SignalP"/>
    </source>
</evidence>
<keyword evidence="5" id="KW-1185">Reference proteome</keyword>
<dbReference type="OMA" id="ITTTTCH"/>
<evidence type="ECO:0000256" key="1">
    <source>
        <dbReference type="ARBA" id="ARBA00022729"/>
    </source>
</evidence>
<evidence type="ECO:0000256" key="2">
    <source>
        <dbReference type="ARBA" id="ARBA00023180"/>
    </source>
</evidence>
<dbReference type="GO" id="GO:0032222">
    <property type="term" value="P:regulation of synaptic transmission, cholinergic"/>
    <property type="evidence" value="ECO:0007669"/>
    <property type="project" value="InterPro"/>
</dbReference>
<reference evidence="6" key="1">
    <citation type="submission" date="2025-08" db="UniProtKB">
        <authorList>
            <consortium name="RefSeq"/>
        </authorList>
    </citation>
    <scope>IDENTIFICATION</scope>
    <source>
        <tissue evidence="6">Gonads</tissue>
    </source>
</reference>
<protein>
    <submittedName>
        <fullName evidence="6">Uncharacterized protein LOC106166504</fullName>
    </submittedName>
</protein>
<name>A0A1S3IRH6_LINAN</name>
<gene>
    <name evidence="6" type="primary">LOC106166504</name>
</gene>
<dbReference type="GO" id="GO:0030431">
    <property type="term" value="P:sleep"/>
    <property type="evidence" value="ECO:0007669"/>
    <property type="project" value="InterPro"/>
</dbReference>
<dbReference type="PANTHER" id="PTHR33562">
    <property type="entry name" value="ATILLA, ISOFORM B-RELATED-RELATED"/>
    <property type="match status" value="1"/>
</dbReference>
<feature type="signal peptide" evidence="4">
    <location>
        <begin position="1"/>
        <end position="20"/>
    </location>
</feature>
<dbReference type="InParanoid" id="A0A1S3IRH6"/>
<sequence length="132" mass="13496">MAKVLAICMVLVATFALSAGLSCMSCSSPLSTNSACQENPTSTTTINCTTGFCKKTFVETDTFGIKTKSWTRECGSSGASAGCSKGTILGITTTTCHCSTDSCNGATSTSPLATVLLAVSAFVPIILQYGLH</sequence>
<dbReference type="Proteomes" id="UP000085678">
    <property type="component" value="Unplaced"/>
</dbReference>
<keyword evidence="2" id="KW-0325">Glycoprotein</keyword>
<proteinExistence type="predicted"/>
<evidence type="ECO:0000256" key="3">
    <source>
        <dbReference type="SAM" id="Phobius"/>
    </source>
</evidence>
<dbReference type="InterPro" id="IPR031424">
    <property type="entry name" value="QVR-like"/>
</dbReference>
<dbReference type="RefSeq" id="XP_013400536.1">
    <property type="nucleotide sequence ID" value="XM_013545082.1"/>
</dbReference>
<dbReference type="InterPro" id="IPR050975">
    <property type="entry name" value="Sleep_regulator"/>
</dbReference>
<dbReference type="PANTHER" id="PTHR33562:SF2">
    <property type="entry name" value="PROTEIN QUIVER"/>
    <property type="match status" value="1"/>
</dbReference>
<evidence type="ECO:0000313" key="6">
    <source>
        <dbReference type="RefSeq" id="XP_013400536.1"/>
    </source>
</evidence>
<evidence type="ECO:0000313" key="5">
    <source>
        <dbReference type="Proteomes" id="UP000085678"/>
    </source>
</evidence>
<keyword evidence="3" id="KW-0472">Membrane</keyword>
<organism evidence="5 6">
    <name type="scientific">Lingula anatina</name>
    <name type="common">Brachiopod</name>
    <name type="synonym">Lingula unguis</name>
    <dbReference type="NCBI Taxonomy" id="7574"/>
    <lineage>
        <taxon>Eukaryota</taxon>
        <taxon>Metazoa</taxon>
        <taxon>Spiralia</taxon>
        <taxon>Lophotrochozoa</taxon>
        <taxon>Brachiopoda</taxon>
        <taxon>Linguliformea</taxon>
        <taxon>Lingulata</taxon>
        <taxon>Lingulida</taxon>
        <taxon>Linguloidea</taxon>
        <taxon>Lingulidae</taxon>
        <taxon>Lingula</taxon>
    </lineage>
</organism>
<keyword evidence="1 4" id="KW-0732">Signal</keyword>
<dbReference type="Pfam" id="PF17064">
    <property type="entry name" value="QVR"/>
    <property type="match status" value="1"/>
</dbReference>
<keyword evidence="3" id="KW-0812">Transmembrane</keyword>
<accession>A0A1S3IRH6</accession>
<dbReference type="KEGG" id="lak:106166504"/>
<dbReference type="PROSITE" id="PS51257">
    <property type="entry name" value="PROKAR_LIPOPROTEIN"/>
    <property type="match status" value="1"/>
</dbReference>
<feature type="transmembrane region" description="Helical" evidence="3">
    <location>
        <begin position="112"/>
        <end position="131"/>
    </location>
</feature>
<feature type="chain" id="PRO_5010376931" evidence="4">
    <location>
        <begin position="21"/>
        <end position="132"/>
    </location>
</feature>